<dbReference type="Proteomes" id="UP000265100">
    <property type="component" value="Chromosome 3"/>
</dbReference>
<dbReference type="GeneTree" id="ENSGT01070000253760"/>
<evidence type="ECO:0000313" key="4">
    <source>
        <dbReference type="Ensembl" id="ENSACLP00000062823.1"/>
    </source>
</evidence>
<feature type="domain" description="NACHT LRR and PYD" evidence="3">
    <location>
        <begin position="2"/>
        <end position="96"/>
    </location>
</feature>
<name>A0AAX7TZM0_ASTCA</name>
<evidence type="ECO:0000256" key="1">
    <source>
        <dbReference type="ARBA" id="ARBA00022614"/>
    </source>
</evidence>
<evidence type="ECO:0000313" key="5">
    <source>
        <dbReference type="Proteomes" id="UP000265100"/>
    </source>
</evidence>
<keyword evidence="2" id="KW-0677">Repeat</keyword>
<dbReference type="Pfam" id="PF17776">
    <property type="entry name" value="NLRC4_HD2"/>
    <property type="match status" value="1"/>
</dbReference>
<dbReference type="AlphaFoldDB" id="A0AAX7TZM0"/>
<reference evidence="4 5" key="1">
    <citation type="submission" date="2018-05" db="EMBL/GenBank/DDBJ databases">
        <authorList>
            <person name="Datahose"/>
        </authorList>
    </citation>
    <scope>NUCLEOTIDE SEQUENCE</scope>
</reference>
<reference evidence="4" key="4">
    <citation type="submission" date="2025-09" db="UniProtKB">
        <authorList>
            <consortium name="Ensembl"/>
        </authorList>
    </citation>
    <scope>IDENTIFICATION</scope>
</reference>
<dbReference type="InterPro" id="IPR041267">
    <property type="entry name" value="NLRP_HD2"/>
</dbReference>
<organism evidence="4 5">
    <name type="scientific">Astatotilapia calliptera</name>
    <name type="common">Eastern happy</name>
    <name type="synonym">Chromis callipterus</name>
    <dbReference type="NCBI Taxonomy" id="8154"/>
    <lineage>
        <taxon>Eukaryota</taxon>
        <taxon>Metazoa</taxon>
        <taxon>Chordata</taxon>
        <taxon>Craniata</taxon>
        <taxon>Vertebrata</taxon>
        <taxon>Euteleostomi</taxon>
        <taxon>Actinopterygii</taxon>
        <taxon>Neopterygii</taxon>
        <taxon>Teleostei</taxon>
        <taxon>Neoteleostei</taxon>
        <taxon>Acanthomorphata</taxon>
        <taxon>Ovalentaria</taxon>
        <taxon>Cichlomorphae</taxon>
        <taxon>Cichliformes</taxon>
        <taxon>Cichlidae</taxon>
        <taxon>African cichlids</taxon>
        <taxon>Pseudocrenilabrinae</taxon>
        <taxon>Haplochromini</taxon>
        <taxon>Astatotilapia</taxon>
    </lineage>
</organism>
<evidence type="ECO:0000256" key="2">
    <source>
        <dbReference type="ARBA" id="ARBA00022737"/>
    </source>
</evidence>
<sequence>MFHCYTNRKTEVLQDFLSEDISSLEDFLIRAMEKFFLIENGHLELFIRFLHGLSLKSNQRLLRGLLGQTKSSPQTIQRVINNLKEIKTYDKCPNRTI</sequence>
<dbReference type="Ensembl" id="ENSACLT00000095297.1">
    <property type="protein sequence ID" value="ENSACLP00000062823.1"/>
    <property type="gene ID" value="ENSACLG00000034688.1"/>
</dbReference>
<reference evidence="5" key="2">
    <citation type="submission" date="2023-03" db="EMBL/GenBank/DDBJ databases">
        <authorList>
            <consortium name="Wellcome Sanger Institute Data Sharing"/>
        </authorList>
    </citation>
    <scope>NUCLEOTIDE SEQUENCE [LARGE SCALE GENOMIC DNA]</scope>
</reference>
<dbReference type="InterPro" id="IPR051261">
    <property type="entry name" value="NLR"/>
</dbReference>
<proteinExistence type="predicted"/>
<keyword evidence="5" id="KW-1185">Reference proteome</keyword>
<protein>
    <recommendedName>
        <fullName evidence="3">NACHT LRR and PYD domain-containing protein</fullName>
    </recommendedName>
</protein>
<dbReference type="PANTHER" id="PTHR24106">
    <property type="entry name" value="NACHT, LRR AND CARD DOMAINS-CONTAINING"/>
    <property type="match status" value="1"/>
</dbReference>
<accession>A0AAX7TZM0</accession>
<evidence type="ECO:0000259" key="3">
    <source>
        <dbReference type="Pfam" id="PF17776"/>
    </source>
</evidence>
<keyword evidence="1" id="KW-0433">Leucine-rich repeat</keyword>
<reference evidence="4" key="3">
    <citation type="submission" date="2025-08" db="UniProtKB">
        <authorList>
            <consortium name="Ensembl"/>
        </authorList>
    </citation>
    <scope>IDENTIFICATION</scope>
</reference>